<proteinExistence type="predicted"/>
<dbReference type="EMBL" id="GBXM01095660">
    <property type="protein sequence ID" value="JAH12917.1"/>
    <property type="molecule type" value="Transcribed_RNA"/>
</dbReference>
<accession>A0A0E9Q8R8</accession>
<evidence type="ECO:0000313" key="1">
    <source>
        <dbReference type="EMBL" id="JAH12917.1"/>
    </source>
</evidence>
<reference evidence="1" key="1">
    <citation type="submission" date="2014-11" db="EMBL/GenBank/DDBJ databases">
        <authorList>
            <person name="Amaro Gonzalez C."/>
        </authorList>
    </citation>
    <scope>NUCLEOTIDE SEQUENCE</scope>
</reference>
<reference evidence="1" key="2">
    <citation type="journal article" date="2015" name="Fish Shellfish Immunol.">
        <title>Early steps in the European eel (Anguilla anguilla)-Vibrio vulnificus interaction in the gills: Role of the RtxA13 toxin.</title>
        <authorList>
            <person name="Callol A."/>
            <person name="Pajuelo D."/>
            <person name="Ebbesson L."/>
            <person name="Teles M."/>
            <person name="MacKenzie S."/>
            <person name="Amaro C."/>
        </authorList>
    </citation>
    <scope>NUCLEOTIDE SEQUENCE</scope>
</reference>
<organism evidence="1">
    <name type="scientific">Anguilla anguilla</name>
    <name type="common">European freshwater eel</name>
    <name type="synonym">Muraena anguilla</name>
    <dbReference type="NCBI Taxonomy" id="7936"/>
    <lineage>
        <taxon>Eukaryota</taxon>
        <taxon>Metazoa</taxon>
        <taxon>Chordata</taxon>
        <taxon>Craniata</taxon>
        <taxon>Vertebrata</taxon>
        <taxon>Euteleostomi</taxon>
        <taxon>Actinopterygii</taxon>
        <taxon>Neopterygii</taxon>
        <taxon>Teleostei</taxon>
        <taxon>Anguilliformes</taxon>
        <taxon>Anguillidae</taxon>
        <taxon>Anguilla</taxon>
    </lineage>
</organism>
<protein>
    <submittedName>
        <fullName evidence="1">Uncharacterized protein</fullName>
    </submittedName>
</protein>
<sequence>MCSCSLWDIVIRLSTSFLLRYTTFTSFLLHCSSLLMAEQSLLLLIVRQAV</sequence>
<name>A0A0E9Q8R8_ANGAN</name>
<dbReference type="AlphaFoldDB" id="A0A0E9Q8R8"/>